<name>A0ABQ9ZKJ9_9CRUS</name>
<evidence type="ECO:0000313" key="2">
    <source>
        <dbReference type="EMBL" id="KAK4013441.1"/>
    </source>
</evidence>
<keyword evidence="3" id="KW-1185">Reference proteome</keyword>
<dbReference type="Proteomes" id="UP001234178">
    <property type="component" value="Unassembled WGS sequence"/>
</dbReference>
<evidence type="ECO:0000313" key="3">
    <source>
        <dbReference type="Proteomes" id="UP001234178"/>
    </source>
</evidence>
<feature type="compositionally biased region" description="Basic and acidic residues" evidence="1">
    <location>
        <begin position="21"/>
        <end position="45"/>
    </location>
</feature>
<feature type="region of interest" description="Disordered" evidence="1">
    <location>
        <begin position="1"/>
        <end position="83"/>
    </location>
</feature>
<proteinExistence type="predicted"/>
<dbReference type="EMBL" id="JAOYFB010000004">
    <property type="protein sequence ID" value="KAK4013441.1"/>
    <property type="molecule type" value="Genomic_DNA"/>
</dbReference>
<evidence type="ECO:0000256" key="1">
    <source>
        <dbReference type="SAM" id="MobiDB-lite"/>
    </source>
</evidence>
<sequence>MHELLEDRQRWRGSQRLVTTEPRRRQDPIGELRQQREEKGERTARQEAIQEEPEEEECVNPDISLTEPQAPEQNKEKEIGEKSKTTKVLWQPHNLQLLHATLDATMWGNALRAIFSREICNQWVNFSDSEWVVVTEVSSRQVEATLGHLRQWLTEKLAQHEGGPLNEDIKIGCLKELEVVKSKFNHLKEAISGKPQRAKRGLIDVGGSALKWLFSVATDRELEELSKHLNSLLKETSGIVSNLAEQATLVNESWWELHEHTVVLGQMERAHQTLEKELNGAKINFVNAMIVLERQSIVTARVDEAFRAAHRLLEWTKMTVDDISIGEKQQHDRERIEVRRRLEVFEKTGSVEGAGDGEQAAHWSTQQDKLEVRIIEHEQHCMDTLRSLEQLTK</sequence>
<feature type="compositionally biased region" description="Basic and acidic residues" evidence="1">
    <location>
        <begin position="1"/>
        <end position="10"/>
    </location>
</feature>
<organism evidence="2 3">
    <name type="scientific">Daphnia magna</name>
    <dbReference type="NCBI Taxonomy" id="35525"/>
    <lineage>
        <taxon>Eukaryota</taxon>
        <taxon>Metazoa</taxon>
        <taxon>Ecdysozoa</taxon>
        <taxon>Arthropoda</taxon>
        <taxon>Crustacea</taxon>
        <taxon>Branchiopoda</taxon>
        <taxon>Diplostraca</taxon>
        <taxon>Cladocera</taxon>
        <taxon>Anomopoda</taxon>
        <taxon>Daphniidae</taxon>
        <taxon>Daphnia</taxon>
    </lineage>
</organism>
<accession>A0ABQ9ZKJ9</accession>
<gene>
    <name evidence="2" type="ORF">OUZ56_025996</name>
</gene>
<protein>
    <submittedName>
        <fullName evidence="2">Uncharacterized protein</fullName>
    </submittedName>
</protein>
<reference evidence="2 3" key="1">
    <citation type="journal article" date="2023" name="Nucleic Acids Res.">
        <title>The hologenome of Daphnia magna reveals possible DNA methylation and microbiome-mediated evolution of the host genome.</title>
        <authorList>
            <person name="Chaturvedi A."/>
            <person name="Li X."/>
            <person name="Dhandapani V."/>
            <person name="Marshall H."/>
            <person name="Kissane S."/>
            <person name="Cuenca-Cambronero M."/>
            <person name="Asole G."/>
            <person name="Calvet F."/>
            <person name="Ruiz-Romero M."/>
            <person name="Marangio P."/>
            <person name="Guigo R."/>
            <person name="Rago D."/>
            <person name="Mirbahai L."/>
            <person name="Eastwood N."/>
            <person name="Colbourne J.K."/>
            <person name="Zhou J."/>
            <person name="Mallon E."/>
            <person name="Orsini L."/>
        </authorList>
    </citation>
    <scope>NUCLEOTIDE SEQUENCE [LARGE SCALE GENOMIC DNA]</scope>
    <source>
        <strain evidence="2">LRV0_1</strain>
    </source>
</reference>
<comment type="caution">
    <text evidence="2">The sequence shown here is derived from an EMBL/GenBank/DDBJ whole genome shotgun (WGS) entry which is preliminary data.</text>
</comment>
<feature type="compositionally biased region" description="Basic and acidic residues" evidence="1">
    <location>
        <begin position="73"/>
        <end position="83"/>
    </location>
</feature>
<feature type="compositionally biased region" description="Acidic residues" evidence="1">
    <location>
        <begin position="49"/>
        <end position="59"/>
    </location>
</feature>